<dbReference type="Pfam" id="PF13597">
    <property type="entry name" value="NRDD"/>
    <property type="match status" value="1"/>
</dbReference>
<dbReference type="GO" id="GO:0006260">
    <property type="term" value="P:DNA replication"/>
    <property type="evidence" value="ECO:0007669"/>
    <property type="project" value="InterPro"/>
</dbReference>
<organism evidence="1 2">
    <name type="scientific">Candidatus Portnoybacteria bacterium RIFCSPHIGHO2_01_FULL_40_12b</name>
    <dbReference type="NCBI Taxonomy" id="1801994"/>
    <lineage>
        <taxon>Bacteria</taxon>
        <taxon>Candidatus Portnoyibacteriota</taxon>
    </lineage>
</organism>
<evidence type="ECO:0000313" key="1">
    <source>
        <dbReference type="EMBL" id="OGZ34876.1"/>
    </source>
</evidence>
<dbReference type="Proteomes" id="UP000176974">
    <property type="component" value="Unassembled WGS sequence"/>
</dbReference>
<dbReference type="GO" id="GO:0008998">
    <property type="term" value="F:ribonucleoside-triphosphate reductase (thioredoxin) activity"/>
    <property type="evidence" value="ECO:0007669"/>
    <property type="project" value="InterPro"/>
</dbReference>
<evidence type="ECO:0000313" key="2">
    <source>
        <dbReference type="Proteomes" id="UP000176974"/>
    </source>
</evidence>
<dbReference type="InterPro" id="IPR012833">
    <property type="entry name" value="NrdD"/>
</dbReference>
<comment type="caution">
    <text evidence="1">The sequence shown here is derived from an EMBL/GenBank/DDBJ whole genome shotgun (WGS) entry which is preliminary data.</text>
</comment>
<name>A0A1G2F9X1_9BACT</name>
<protein>
    <submittedName>
        <fullName evidence="1">Uncharacterized protein</fullName>
    </submittedName>
</protein>
<reference evidence="1 2" key="1">
    <citation type="journal article" date="2016" name="Nat. Commun.">
        <title>Thousands of microbial genomes shed light on interconnected biogeochemical processes in an aquifer system.</title>
        <authorList>
            <person name="Anantharaman K."/>
            <person name="Brown C.T."/>
            <person name="Hug L.A."/>
            <person name="Sharon I."/>
            <person name="Castelle C.J."/>
            <person name="Probst A.J."/>
            <person name="Thomas B.C."/>
            <person name="Singh A."/>
            <person name="Wilkins M.J."/>
            <person name="Karaoz U."/>
            <person name="Brodie E.L."/>
            <person name="Williams K.H."/>
            <person name="Hubbard S.S."/>
            <person name="Banfield J.F."/>
        </authorList>
    </citation>
    <scope>NUCLEOTIDE SEQUENCE [LARGE SCALE GENOMIC DNA]</scope>
</reference>
<proteinExistence type="predicted"/>
<gene>
    <name evidence="1" type="ORF">A2815_02860</name>
</gene>
<dbReference type="EMBL" id="MHMY01000024">
    <property type="protein sequence ID" value="OGZ34876.1"/>
    <property type="molecule type" value="Genomic_DNA"/>
</dbReference>
<sequence>MTSKRKNMNGLNNYCHDCQKEILVKNKTIKNGVLAVYKEGERSISVLKCRACFEKAPELRNYQNCEVYSRIVGYLRPIRQWNEGKREEYKERREYKLTKA</sequence>
<accession>A0A1G2F9X1</accession>
<dbReference type="AlphaFoldDB" id="A0A1G2F9X1"/>